<name>A0A822XZR7_NELNU</name>
<comment type="similarity">
    <text evidence="2 6">Belongs to the AAA ATPase family.</text>
</comment>
<dbReference type="GO" id="GO:0015031">
    <property type="term" value="P:protein transport"/>
    <property type="evidence" value="ECO:0007669"/>
    <property type="project" value="UniProtKB-KW"/>
</dbReference>
<dbReference type="SUPFAM" id="SSF54585">
    <property type="entry name" value="Cdc48 domain 2-like"/>
    <property type="match status" value="1"/>
</dbReference>
<dbReference type="GO" id="GO:0035494">
    <property type="term" value="P:SNARE complex disassembly"/>
    <property type="evidence" value="ECO:0007669"/>
    <property type="project" value="InterPro"/>
</dbReference>
<dbReference type="InterPro" id="IPR009010">
    <property type="entry name" value="Asp_de-COase-like_dom_sf"/>
</dbReference>
<evidence type="ECO:0000256" key="5">
    <source>
        <dbReference type="ARBA" id="ARBA00022840"/>
    </source>
</evidence>
<keyword evidence="6" id="KW-0479">Metal-binding</keyword>
<sequence length="139" mass="15037">MTGRGSASTNAPITMIVTNTPSADLALTNLAYCSALDLKNFAVPGSNLFLALVADSFVLSLRAHESIHDGNIALNAIQRRYARVSTGDTVSASRFIPPDGFNLALLTLELEFVKKGTKSEQIDANLLSQQFHKRFINQV</sequence>
<keyword evidence="6" id="KW-0931">ER-Golgi transport</keyword>
<keyword evidence="3 6" id="KW-0963">Cytoplasm</keyword>
<evidence type="ECO:0000259" key="7">
    <source>
        <dbReference type="SMART" id="SM01073"/>
    </source>
</evidence>
<dbReference type="SUPFAM" id="SSF50692">
    <property type="entry name" value="ADC-like"/>
    <property type="match status" value="1"/>
</dbReference>
<evidence type="ECO:0000256" key="1">
    <source>
        <dbReference type="ARBA" id="ARBA00004496"/>
    </source>
</evidence>
<gene>
    <name evidence="8" type="ORF">HUJ06_024351</name>
</gene>
<comment type="caution">
    <text evidence="8">The sequence shown here is derived from an EMBL/GenBank/DDBJ whole genome shotgun (WGS) entry which is preliminary data.</text>
</comment>
<proteinExistence type="inferred from homology"/>
<dbReference type="PANTHER" id="PTHR23078">
    <property type="entry name" value="VESICULAR-FUSION PROTEIN NSF"/>
    <property type="match status" value="1"/>
</dbReference>
<dbReference type="FunFam" id="2.40.40.20:FF:000012">
    <property type="entry name" value="Vesicle-fusing ATPase protein"/>
    <property type="match status" value="1"/>
</dbReference>
<dbReference type="SMART" id="SM01073">
    <property type="entry name" value="CDC48_N"/>
    <property type="match status" value="1"/>
</dbReference>
<dbReference type="GO" id="GO:0005524">
    <property type="term" value="F:ATP binding"/>
    <property type="evidence" value="ECO:0007669"/>
    <property type="project" value="UniProtKB-UniRule"/>
</dbReference>
<evidence type="ECO:0000256" key="2">
    <source>
        <dbReference type="ARBA" id="ARBA00006914"/>
    </source>
</evidence>
<comment type="subcellular location">
    <subcellularLocation>
        <location evidence="1 6">Cytoplasm</location>
    </subcellularLocation>
</comment>
<dbReference type="GO" id="GO:0046872">
    <property type="term" value="F:metal ion binding"/>
    <property type="evidence" value="ECO:0007669"/>
    <property type="project" value="UniProtKB-UniRule"/>
</dbReference>
<evidence type="ECO:0000256" key="6">
    <source>
        <dbReference type="RuleBase" id="RU367045"/>
    </source>
</evidence>
<keyword evidence="6" id="KW-0813">Transport</keyword>
<keyword evidence="6" id="KW-0460">Magnesium</keyword>
<comment type="cofactor">
    <cofactor evidence="6">
        <name>Mg(2+)</name>
        <dbReference type="ChEBI" id="CHEBI:18420"/>
    </cofactor>
    <text evidence="6">Binds 1 Mg(2+) ion per subunit.</text>
</comment>
<keyword evidence="5 6" id="KW-0067">ATP-binding</keyword>
<dbReference type="EMBL" id="DUZY01000001">
    <property type="protein sequence ID" value="DAD22888.1"/>
    <property type="molecule type" value="Genomic_DNA"/>
</dbReference>
<evidence type="ECO:0000256" key="3">
    <source>
        <dbReference type="ARBA" id="ARBA00022490"/>
    </source>
</evidence>
<dbReference type="InterPro" id="IPR029067">
    <property type="entry name" value="CDC48_domain_2-like_sf"/>
</dbReference>
<evidence type="ECO:0000313" key="8">
    <source>
        <dbReference type="EMBL" id="DAD22888.1"/>
    </source>
</evidence>
<evidence type="ECO:0000256" key="4">
    <source>
        <dbReference type="ARBA" id="ARBA00022741"/>
    </source>
</evidence>
<keyword evidence="4 6" id="KW-0547">Nucleotide-binding</keyword>
<keyword evidence="6" id="KW-0653">Protein transport</keyword>
<keyword evidence="6" id="KW-0378">Hydrolase</keyword>
<feature type="domain" description="CDC48 N-terminal subdomain" evidence="7">
    <location>
        <begin position="14"/>
        <end position="97"/>
    </location>
</feature>
<comment type="catalytic activity">
    <reaction evidence="6">
        <text>ATP + H2O = ADP + phosphate + H(+)</text>
        <dbReference type="Rhea" id="RHEA:13065"/>
        <dbReference type="ChEBI" id="CHEBI:15377"/>
        <dbReference type="ChEBI" id="CHEBI:15378"/>
        <dbReference type="ChEBI" id="CHEBI:30616"/>
        <dbReference type="ChEBI" id="CHEBI:43474"/>
        <dbReference type="ChEBI" id="CHEBI:456216"/>
        <dbReference type="EC" id="3.6.4.6"/>
    </reaction>
</comment>
<dbReference type="GO" id="GO:0005737">
    <property type="term" value="C:cytoplasm"/>
    <property type="evidence" value="ECO:0007669"/>
    <property type="project" value="UniProtKB-SubCell"/>
</dbReference>
<evidence type="ECO:0000313" key="9">
    <source>
        <dbReference type="Proteomes" id="UP000607653"/>
    </source>
</evidence>
<dbReference type="Gene3D" id="2.40.40.20">
    <property type="match status" value="1"/>
</dbReference>
<dbReference type="PANTHER" id="PTHR23078:SF3">
    <property type="entry name" value="VESICLE-FUSING ATPASE"/>
    <property type="match status" value="1"/>
</dbReference>
<organism evidence="8 9">
    <name type="scientific">Nelumbo nucifera</name>
    <name type="common">Sacred lotus</name>
    <dbReference type="NCBI Taxonomy" id="4432"/>
    <lineage>
        <taxon>Eukaryota</taxon>
        <taxon>Viridiplantae</taxon>
        <taxon>Streptophyta</taxon>
        <taxon>Embryophyta</taxon>
        <taxon>Tracheophyta</taxon>
        <taxon>Spermatophyta</taxon>
        <taxon>Magnoliopsida</taxon>
        <taxon>Proteales</taxon>
        <taxon>Nelumbonaceae</taxon>
        <taxon>Nelumbo</taxon>
    </lineage>
</organism>
<comment type="function">
    <text evidence="6">Required for vesicle-mediated transport. Catalyzes the fusion of transport vesicles within the Golgi cisternae. Is also required for transport from the endoplasmic reticulum to the Golgi stack. Seems to function as a fusion protein required for the delivery of cargo proteins to all compartments of the Golgi stack independent of vesicle origin.</text>
</comment>
<protein>
    <recommendedName>
        <fullName evidence="6">Vesicle-fusing ATPase</fullName>
        <ecNumber evidence="6">3.6.4.6</ecNumber>
    </recommendedName>
</protein>
<keyword evidence="9" id="KW-1185">Reference proteome</keyword>
<reference evidence="8 9" key="1">
    <citation type="journal article" date="2020" name="Mol. Biol. Evol.">
        <title>Distinct Expression and Methylation Patterns for Genes with Different Fates following a Single Whole-Genome Duplication in Flowering Plants.</title>
        <authorList>
            <person name="Shi T."/>
            <person name="Rahmani R.S."/>
            <person name="Gugger P.F."/>
            <person name="Wang M."/>
            <person name="Li H."/>
            <person name="Zhang Y."/>
            <person name="Li Z."/>
            <person name="Wang Q."/>
            <person name="Van de Peer Y."/>
            <person name="Marchal K."/>
            <person name="Chen J."/>
        </authorList>
    </citation>
    <scope>NUCLEOTIDE SEQUENCE [LARGE SCALE GENOMIC DNA]</scope>
    <source>
        <tissue evidence="8">Leaf</tissue>
    </source>
</reference>
<dbReference type="GO" id="GO:0016887">
    <property type="term" value="F:ATP hydrolysis activity"/>
    <property type="evidence" value="ECO:0007669"/>
    <property type="project" value="InterPro"/>
</dbReference>
<dbReference type="InterPro" id="IPR039812">
    <property type="entry name" value="Vesicle-fus_ATPase"/>
</dbReference>
<accession>A0A822XZR7</accession>
<dbReference type="Proteomes" id="UP000607653">
    <property type="component" value="Unassembled WGS sequence"/>
</dbReference>
<dbReference type="AlphaFoldDB" id="A0A822XZR7"/>
<dbReference type="EC" id="3.6.4.6" evidence="6"/>
<dbReference type="InterPro" id="IPR003338">
    <property type="entry name" value="CDC4_N-term_subdom"/>
</dbReference>